<evidence type="ECO:0000256" key="4">
    <source>
        <dbReference type="ARBA" id="ARBA00022989"/>
    </source>
</evidence>
<evidence type="ECO:0000313" key="7">
    <source>
        <dbReference type="EMBL" id="QIZ78226.1"/>
    </source>
</evidence>
<evidence type="ECO:0000256" key="5">
    <source>
        <dbReference type="ARBA" id="ARBA00023136"/>
    </source>
</evidence>
<dbReference type="Pfam" id="PF03899">
    <property type="entry name" value="ATP-synt_I"/>
    <property type="match status" value="1"/>
</dbReference>
<evidence type="ECO:0000256" key="3">
    <source>
        <dbReference type="ARBA" id="ARBA00022692"/>
    </source>
</evidence>
<keyword evidence="2" id="KW-1003">Cell membrane</keyword>
<dbReference type="InterPro" id="IPR005598">
    <property type="entry name" value="ATP_synth_I"/>
</dbReference>
<evidence type="ECO:0008006" key="9">
    <source>
        <dbReference type="Google" id="ProtNLM"/>
    </source>
</evidence>
<evidence type="ECO:0000256" key="6">
    <source>
        <dbReference type="SAM" id="Phobius"/>
    </source>
</evidence>
<sequence length="130" mass="14374">MVSQPTRSGKEMAFRYISFQALVVVLISILGTVIQDQEHGRLIFIGGAIAVVPNYVFASFVFWRSRSQDAGKVVLLFFLAEAFKLMLTALMFAAAFITLEAEGSFLIGGFIVALIAHWIASLLFQPKQLE</sequence>
<reference evidence="7 8" key="1">
    <citation type="submission" date="2020-04" db="EMBL/GenBank/DDBJ databases">
        <title>Ferrimonas sp. S7 isolated from sea water.</title>
        <authorList>
            <person name="Bae S.S."/>
            <person name="Baek K."/>
        </authorList>
    </citation>
    <scope>NUCLEOTIDE SEQUENCE [LARGE SCALE GENOMIC DNA]</scope>
    <source>
        <strain evidence="7 8">S7</strain>
    </source>
</reference>
<accession>A0A6H1UJ32</accession>
<feature type="transmembrane region" description="Helical" evidence="6">
    <location>
        <begin position="12"/>
        <end position="34"/>
    </location>
</feature>
<dbReference type="RefSeq" id="WP_168661984.1">
    <property type="nucleotide sequence ID" value="NZ_CP051180.1"/>
</dbReference>
<gene>
    <name evidence="7" type="ORF">HER31_15770</name>
</gene>
<protein>
    <recommendedName>
        <fullName evidence="9">ATP synthase protein I</fullName>
    </recommendedName>
</protein>
<organism evidence="7 8">
    <name type="scientific">Ferrimonas lipolytica</name>
    <dbReference type="NCBI Taxonomy" id="2724191"/>
    <lineage>
        <taxon>Bacteria</taxon>
        <taxon>Pseudomonadati</taxon>
        <taxon>Pseudomonadota</taxon>
        <taxon>Gammaproteobacteria</taxon>
        <taxon>Alteromonadales</taxon>
        <taxon>Ferrimonadaceae</taxon>
        <taxon>Ferrimonas</taxon>
    </lineage>
</organism>
<keyword evidence="5 6" id="KW-0472">Membrane</keyword>
<keyword evidence="4 6" id="KW-1133">Transmembrane helix</keyword>
<keyword evidence="3 6" id="KW-0812">Transmembrane</keyword>
<evidence type="ECO:0000256" key="1">
    <source>
        <dbReference type="ARBA" id="ARBA00004651"/>
    </source>
</evidence>
<dbReference type="EMBL" id="CP051180">
    <property type="protein sequence ID" value="QIZ78226.1"/>
    <property type="molecule type" value="Genomic_DNA"/>
</dbReference>
<dbReference type="Proteomes" id="UP000501602">
    <property type="component" value="Chromosome"/>
</dbReference>
<comment type="subcellular location">
    <subcellularLocation>
        <location evidence="1">Cell membrane</location>
        <topology evidence="1">Multi-pass membrane protein</topology>
    </subcellularLocation>
</comment>
<evidence type="ECO:0000313" key="8">
    <source>
        <dbReference type="Proteomes" id="UP000501602"/>
    </source>
</evidence>
<keyword evidence="8" id="KW-1185">Reference proteome</keyword>
<dbReference type="KEGG" id="fes:HER31_15770"/>
<name>A0A6H1UJ32_9GAMM</name>
<feature type="transmembrane region" description="Helical" evidence="6">
    <location>
        <begin position="75"/>
        <end position="99"/>
    </location>
</feature>
<evidence type="ECO:0000256" key="2">
    <source>
        <dbReference type="ARBA" id="ARBA00022475"/>
    </source>
</evidence>
<dbReference type="GO" id="GO:0005886">
    <property type="term" value="C:plasma membrane"/>
    <property type="evidence" value="ECO:0007669"/>
    <property type="project" value="UniProtKB-SubCell"/>
</dbReference>
<dbReference type="AlphaFoldDB" id="A0A6H1UJ32"/>
<feature type="transmembrane region" description="Helical" evidence="6">
    <location>
        <begin position="40"/>
        <end position="63"/>
    </location>
</feature>
<feature type="transmembrane region" description="Helical" evidence="6">
    <location>
        <begin position="105"/>
        <end position="124"/>
    </location>
</feature>
<proteinExistence type="predicted"/>